<reference evidence="5 6" key="1">
    <citation type="submission" date="2020-08" db="EMBL/GenBank/DDBJ databases">
        <title>Genomic Encyclopedia of Type Strains, Phase IV (KMG-IV): sequencing the most valuable type-strain genomes for metagenomic binning, comparative biology and taxonomic classification.</title>
        <authorList>
            <person name="Goeker M."/>
        </authorList>
    </citation>
    <scope>NUCLEOTIDE SEQUENCE [LARGE SCALE GENOMIC DNA]</scope>
    <source>
        <strain evidence="5 6">DSM 28101</strain>
    </source>
</reference>
<dbReference type="InterPro" id="IPR029044">
    <property type="entry name" value="Nucleotide-diphossugar_trans"/>
</dbReference>
<evidence type="ECO:0000259" key="4">
    <source>
        <dbReference type="Pfam" id="PF14393"/>
    </source>
</evidence>
<organism evidence="5 6">
    <name type="scientific">Martelella radicis</name>
    <dbReference type="NCBI Taxonomy" id="1397476"/>
    <lineage>
        <taxon>Bacteria</taxon>
        <taxon>Pseudomonadati</taxon>
        <taxon>Pseudomonadota</taxon>
        <taxon>Alphaproteobacteria</taxon>
        <taxon>Hyphomicrobiales</taxon>
        <taxon>Aurantimonadaceae</taxon>
        <taxon>Martelella</taxon>
    </lineage>
</organism>
<keyword evidence="1" id="KW-0328">Glycosyltransferase</keyword>
<comment type="caution">
    <text evidence="5">The sequence shown here is derived from an EMBL/GenBank/DDBJ whole genome shotgun (WGS) entry which is preliminary data.</text>
</comment>
<keyword evidence="6" id="KW-1185">Reference proteome</keyword>
<dbReference type="Pfam" id="PF01501">
    <property type="entry name" value="Glyco_transf_8"/>
    <property type="match status" value="1"/>
</dbReference>
<dbReference type="InterPro" id="IPR002495">
    <property type="entry name" value="Glyco_trans_8"/>
</dbReference>
<evidence type="ECO:0000313" key="5">
    <source>
        <dbReference type="EMBL" id="MBB4123121.1"/>
    </source>
</evidence>
<dbReference type="PANTHER" id="PTHR13778">
    <property type="entry name" value="GLYCOSYLTRANSFERASE 8 DOMAIN-CONTAINING PROTEIN"/>
    <property type="match status" value="1"/>
</dbReference>
<dbReference type="AlphaFoldDB" id="A0A7W6KKW0"/>
<dbReference type="Proteomes" id="UP000530571">
    <property type="component" value="Unassembled WGS sequence"/>
</dbReference>
<dbReference type="RefSeq" id="WP_183487750.1">
    <property type="nucleotide sequence ID" value="NZ_JACIDZ010000010.1"/>
</dbReference>
<evidence type="ECO:0000313" key="6">
    <source>
        <dbReference type="Proteomes" id="UP000530571"/>
    </source>
</evidence>
<sequence>MISSKIFISVVYFKPAPLVKTEYLVPIQAGRALGRFMVEGAIGDDTGDNISEKNISWNELTALYWMRHNVEAEYYGLMHYRRLMAFADKEPKSLGFSEVGEREYERYGWSDALIEKACESADILTPPVRDLYLPGLPEVLMTVSEFYAHQHHGRDMDILEAVVKERSPEIYPYFVDMLVGRKIFFNSISVMRKPFFDEYADWLIEILEEAERRADTSGYDSHQRRLCGFFSEYLTYAYVAYAKAAKGAKVREMPVTWGIRARPAVSTDNVLAEARRRRQASPAQGAPPCVTGDDINVVIACDGNYAPHAAVAMLSALANTSHPSRVRFLVLSGGGLSEQNRQKLRAAVSKRHGRIEFVDVDEKRVRWLPLRNSRLSIAAYYRIIMHDYLPADVAKVIYVDADTIVTDDLAKLWDVDLEGHPIAAAPDDAGFNQGRRLKLPREHRYFNSGVMVFDIERMRAIDMSSTVLEVFRRHGPWIISEDQDILNILFSEDVKMLHLRWNAGTRIYRDNPLEPSYDETEALEAAGNPAIVHFTDNRKPWHLKCMHPFAELYWDYRNETPWAETAVEGATRRLVFRLRSKLRSRDRRFDRKVLQAK</sequence>
<gene>
    <name evidence="5" type="ORF">GGR30_003061</name>
</gene>
<dbReference type="GO" id="GO:0046872">
    <property type="term" value="F:metal ion binding"/>
    <property type="evidence" value="ECO:0007669"/>
    <property type="project" value="UniProtKB-KW"/>
</dbReference>
<dbReference type="PANTHER" id="PTHR13778:SF47">
    <property type="entry name" value="LIPOPOLYSACCHARIDE 1,3-GALACTOSYLTRANSFERASE"/>
    <property type="match status" value="1"/>
</dbReference>
<evidence type="ECO:0000256" key="2">
    <source>
        <dbReference type="ARBA" id="ARBA00022679"/>
    </source>
</evidence>
<dbReference type="InterPro" id="IPR025536">
    <property type="entry name" value="DUF4422"/>
</dbReference>
<dbReference type="CDD" id="cd04194">
    <property type="entry name" value="GT8_A4GalT_like"/>
    <property type="match status" value="1"/>
</dbReference>
<evidence type="ECO:0000256" key="1">
    <source>
        <dbReference type="ARBA" id="ARBA00022676"/>
    </source>
</evidence>
<name>A0A7W6KKW0_9HYPH</name>
<proteinExistence type="predicted"/>
<feature type="domain" description="DUF4422" evidence="4">
    <location>
        <begin position="8"/>
        <end position="240"/>
    </location>
</feature>
<dbReference type="SUPFAM" id="SSF53448">
    <property type="entry name" value="Nucleotide-diphospho-sugar transferases"/>
    <property type="match status" value="1"/>
</dbReference>
<keyword evidence="3" id="KW-0479">Metal-binding</keyword>
<protein>
    <submittedName>
        <fullName evidence="5">Lipopolysaccharide biosynthesis glycosyltransferase</fullName>
    </submittedName>
</protein>
<dbReference type="InterPro" id="IPR050748">
    <property type="entry name" value="Glycosyltrans_8_dom-fam"/>
</dbReference>
<accession>A0A7W6KKW0</accession>
<dbReference type="EMBL" id="JACIDZ010000010">
    <property type="protein sequence ID" value="MBB4123121.1"/>
    <property type="molecule type" value="Genomic_DNA"/>
</dbReference>
<keyword evidence="2 5" id="KW-0808">Transferase</keyword>
<dbReference type="GO" id="GO:0016757">
    <property type="term" value="F:glycosyltransferase activity"/>
    <property type="evidence" value="ECO:0007669"/>
    <property type="project" value="UniProtKB-KW"/>
</dbReference>
<dbReference type="Gene3D" id="3.90.550.10">
    <property type="entry name" value="Spore Coat Polysaccharide Biosynthesis Protein SpsA, Chain A"/>
    <property type="match status" value="1"/>
</dbReference>
<evidence type="ECO:0000256" key="3">
    <source>
        <dbReference type="ARBA" id="ARBA00022723"/>
    </source>
</evidence>
<dbReference type="Pfam" id="PF14393">
    <property type="entry name" value="DUF4422"/>
    <property type="match status" value="1"/>
</dbReference>